<evidence type="ECO:0000256" key="1">
    <source>
        <dbReference type="SAM" id="MobiDB-lite"/>
    </source>
</evidence>
<reference evidence="2" key="1">
    <citation type="journal article" date="2020" name="Stud. Mycol.">
        <title>101 Dothideomycetes genomes: a test case for predicting lifestyles and emergence of pathogens.</title>
        <authorList>
            <person name="Haridas S."/>
            <person name="Albert R."/>
            <person name="Binder M."/>
            <person name="Bloem J."/>
            <person name="Labutti K."/>
            <person name="Salamov A."/>
            <person name="Andreopoulos B."/>
            <person name="Baker S."/>
            <person name="Barry K."/>
            <person name="Bills G."/>
            <person name="Bluhm B."/>
            <person name="Cannon C."/>
            <person name="Castanera R."/>
            <person name="Culley D."/>
            <person name="Daum C."/>
            <person name="Ezra D."/>
            <person name="Gonzalez J."/>
            <person name="Henrissat B."/>
            <person name="Kuo A."/>
            <person name="Liang C."/>
            <person name="Lipzen A."/>
            <person name="Lutzoni F."/>
            <person name="Magnuson J."/>
            <person name="Mondo S."/>
            <person name="Nolan M."/>
            <person name="Ohm R."/>
            <person name="Pangilinan J."/>
            <person name="Park H.-J."/>
            <person name="Ramirez L."/>
            <person name="Alfaro M."/>
            <person name="Sun H."/>
            <person name="Tritt A."/>
            <person name="Yoshinaga Y."/>
            <person name="Zwiers L.-H."/>
            <person name="Turgeon B."/>
            <person name="Goodwin S."/>
            <person name="Spatafora J."/>
            <person name="Crous P."/>
            <person name="Grigoriev I."/>
        </authorList>
    </citation>
    <scope>NUCLEOTIDE SEQUENCE</scope>
    <source>
        <strain evidence="2">ATCC 74209</strain>
    </source>
</reference>
<dbReference type="AlphaFoldDB" id="A0A9P4N0J7"/>
<evidence type="ECO:0000313" key="3">
    <source>
        <dbReference type="Proteomes" id="UP000799536"/>
    </source>
</evidence>
<gene>
    <name evidence="2" type="ORF">GQ43DRAFT_292322</name>
</gene>
<comment type="caution">
    <text evidence="2">The sequence shown here is derived from an EMBL/GenBank/DDBJ whole genome shotgun (WGS) entry which is preliminary data.</text>
</comment>
<keyword evidence="3" id="KW-1185">Reference proteome</keyword>
<sequence length="482" mass="52339">MPSNQTKSKLKAFQFIEGKPEQGETNVHGNEKENIPVQSRLEGTPKTVKFSEDVVQKVSQTPKLVHSKTCPPSTPATRLPLADLVGNTDDLSRYVLKPIPSPEEQLCWHGSQPIVTPVSRRGNKRARSSSPIALSQEEPRLDSIRKEMNTPQADPALELWNRYTSNKGTPTNKGVAFAHLINESSPRSSATAGSVSGLRRWASCGTEFPGSVTKRRKTRGEFRKEEDIEDVFGILGSEGNLLDKPEKSKLAGMLQRMRETIARPEPKVTFANIPSSSSPLPGPGDPRNLVSESPLRHHSRKVAEEYDEQPADSPMKAGSAEAREPRNPSCSSDEFCDEGFDTEMVEVLEISQSKDGREETIIGLGIAEHNPSLNPKQLGVDTATANAVDSDDEFGIDDDDLFTADLEQVASLYDTRSPVEPSAVEQASAPLLLKAATPIIDLVDDDSDDEFGGDDIDVDDLAAAEIAATQALSMSQHPSAGH</sequence>
<feature type="region of interest" description="Disordered" evidence="1">
    <location>
        <begin position="260"/>
        <end position="336"/>
    </location>
</feature>
<protein>
    <submittedName>
        <fullName evidence="2">Uncharacterized protein</fullName>
    </submittedName>
</protein>
<feature type="region of interest" description="Disordered" evidence="1">
    <location>
        <begin position="117"/>
        <end position="142"/>
    </location>
</feature>
<evidence type="ECO:0000313" key="2">
    <source>
        <dbReference type="EMBL" id="KAF2202955.1"/>
    </source>
</evidence>
<organism evidence="2 3">
    <name type="scientific">Delitschia confertaspora ATCC 74209</name>
    <dbReference type="NCBI Taxonomy" id="1513339"/>
    <lineage>
        <taxon>Eukaryota</taxon>
        <taxon>Fungi</taxon>
        <taxon>Dikarya</taxon>
        <taxon>Ascomycota</taxon>
        <taxon>Pezizomycotina</taxon>
        <taxon>Dothideomycetes</taxon>
        <taxon>Pleosporomycetidae</taxon>
        <taxon>Pleosporales</taxon>
        <taxon>Delitschiaceae</taxon>
        <taxon>Delitschia</taxon>
    </lineage>
</organism>
<dbReference type="EMBL" id="ML993918">
    <property type="protein sequence ID" value="KAF2202955.1"/>
    <property type="molecule type" value="Genomic_DNA"/>
</dbReference>
<dbReference type="OrthoDB" id="6513042at2759"/>
<accession>A0A9P4N0J7</accession>
<name>A0A9P4N0J7_9PLEO</name>
<dbReference type="Proteomes" id="UP000799536">
    <property type="component" value="Unassembled WGS sequence"/>
</dbReference>
<proteinExistence type="predicted"/>